<keyword evidence="2 5" id="KW-0808">Transferase</keyword>
<dbReference type="Proteomes" id="UP000182763">
    <property type="component" value="Unassembled WGS sequence"/>
</dbReference>
<name>A0A1J5GAL0_9BACT</name>
<comment type="function">
    <text evidence="5">Catalyzes the irreversible transfer of a propylamine group from the amino donor S-adenosylmethioninamine (decarboxy-AdoMet) to putrescine (1,4-diaminobutane) to yield spermidine.</text>
</comment>
<dbReference type="AlphaFoldDB" id="A0A1J5GAL0"/>
<dbReference type="GO" id="GO:0004766">
    <property type="term" value="F:spermidine synthase activity"/>
    <property type="evidence" value="ECO:0007669"/>
    <property type="project" value="UniProtKB-UniRule"/>
</dbReference>
<feature type="binding site" evidence="5">
    <location>
        <position position="67"/>
    </location>
    <ligand>
        <name>spermidine</name>
        <dbReference type="ChEBI" id="CHEBI:57834"/>
    </ligand>
</feature>
<feature type="binding site" evidence="5">
    <location>
        <position position="91"/>
    </location>
    <ligand>
        <name>spermidine</name>
        <dbReference type="ChEBI" id="CHEBI:57834"/>
    </ligand>
</feature>
<keyword evidence="3 5" id="KW-0745">Spermidine biosynthesis</keyword>
<reference evidence="10 11" key="1">
    <citation type="journal article" date="2016" name="Environ. Microbiol.">
        <title>Genomic resolution of a cold subsurface aquifer community provides metabolic insights for novel microbes adapted to high CO concentrations.</title>
        <authorList>
            <person name="Probst A.J."/>
            <person name="Castelle C.J."/>
            <person name="Singh A."/>
            <person name="Brown C.T."/>
            <person name="Anantharaman K."/>
            <person name="Sharon I."/>
            <person name="Hug L.A."/>
            <person name="Burstein D."/>
            <person name="Emerson J.B."/>
            <person name="Thomas B.C."/>
            <person name="Banfield J.F."/>
        </authorList>
    </citation>
    <scope>NUCLEOTIDE SEQUENCE [LARGE SCALE GENOMIC DNA]</scope>
    <source>
        <strain evidence="10">CG2_30_33_13</strain>
    </source>
</reference>
<feature type="active site" description="Proton acceptor" evidence="5 6">
    <location>
        <position position="160"/>
    </location>
</feature>
<protein>
    <recommendedName>
        <fullName evidence="5">Polyamine aminopropyltransferase</fullName>
    </recommendedName>
    <alternativeName>
        <fullName evidence="5">Putrescine aminopropyltransferase</fullName>
        <shortName evidence="5">PAPT</shortName>
    </alternativeName>
    <alternativeName>
        <fullName evidence="5">Spermidine synthase</fullName>
        <shortName evidence="5">SPDS</shortName>
        <shortName evidence="5">SPDSY</shortName>
        <ecNumber evidence="5">2.5.1.16</ecNumber>
    </alternativeName>
</protein>
<feature type="binding site" evidence="5">
    <location>
        <begin position="160"/>
        <end position="163"/>
    </location>
    <ligand>
        <name>spermidine</name>
        <dbReference type="ChEBI" id="CHEBI:57834"/>
    </ligand>
</feature>
<dbReference type="NCBIfam" id="TIGR00417">
    <property type="entry name" value="speE"/>
    <property type="match status" value="1"/>
</dbReference>
<dbReference type="RefSeq" id="WP_406608014.1">
    <property type="nucleotide sequence ID" value="NZ_PFKO01000285.1"/>
</dbReference>
<dbReference type="InterPro" id="IPR029063">
    <property type="entry name" value="SAM-dependent_MTases_sf"/>
</dbReference>
<dbReference type="GO" id="GO:0005829">
    <property type="term" value="C:cytosol"/>
    <property type="evidence" value="ECO:0007669"/>
    <property type="project" value="TreeGrafter"/>
</dbReference>
<comment type="caution">
    <text evidence="10">The sequence shown here is derived from an EMBL/GenBank/DDBJ whole genome shotgun (WGS) entry which is preliminary data.</text>
</comment>
<dbReference type="NCBIfam" id="NF002010">
    <property type="entry name" value="PRK00811.1"/>
    <property type="match status" value="1"/>
</dbReference>
<feature type="binding site" evidence="5">
    <location>
        <begin position="142"/>
        <end position="143"/>
    </location>
    <ligand>
        <name>S-methyl-5'-thioadenosine</name>
        <dbReference type="ChEBI" id="CHEBI:17509"/>
    </ligand>
</feature>
<comment type="similarity">
    <text evidence="1 5 7">Belongs to the spermidine/spermine synthase family.</text>
</comment>
<evidence type="ECO:0000256" key="2">
    <source>
        <dbReference type="ARBA" id="ARBA00022679"/>
    </source>
</evidence>
<dbReference type="HAMAP" id="MF_00198">
    <property type="entry name" value="Spermidine_synth"/>
    <property type="match status" value="1"/>
</dbReference>
<evidence type="ECO:0000256" key="5">
    <source>
        <dbReference type="HAMAP-Rule" id="MF_00198"/>
    </source>
</evidence>
<organism evidence="10 11">
    <name type="scientific">Candidatus Infernicultor aquiphilus</name>
    <dbReference type="NCBI Taxonomy" id="1805029"/>
    <lineage>
        <taxon>Bacteria</taxon>
        <taxon>Pseudomonadati</taxon>
        <taxon>Atribacterota</taxon>
        <taxon>Candidatus Phoenicimicrobiia</taxon>
        <taxon>Candidatus Pheonicimicrobiales</taxon>
        <taxon>Candidatus Phoenicimicrobiaceae</taxon>
        <taxon>Candidatus Infernicultor</taxon>
    </lineage>
</organism>
<evidence type="ECO:0000256" key="4">
    <source>
        <dbReference type="ARBA" id="ARBA00023115"/>
    </source>
</evidence>
<feature type="binding site" evidence="5">
    <location>
        <position position="111"/>
    </location>
    <ligand>
        <name>S-methyl-5'-thioadenosine</name>
        <dbReference type="ChEBI" id="CHEBI:17509"/>
    </ligand>
</feature>
<dbReference type="SUPFAM" id="SSF53335">
    <property type="entry name" value="S-adenosyl-L-methionine-dependent methyltransferases"/>
    <property type="match status" value="1"/>
</dbReference>
<dbReference type="UniPathway" id="UPA00248">
    <property type="reaction ID" value="UER00314"/>
</dbReference>
<feature type="domain" description="PABS" evidence="9">
    <location>
        <begin position="5"/>
        <end position="240"/>
    </location>
</feature>
<evidence type="ECO:0000259" key="9">
    <source>
        <dbReference type="PROSITE" id="PS51006"/>
    </source>
</evidence>
<proteinExistence type="inferred from homology"/>
<comment type="catalytic activity">
    <reaction evidence="5 8">
        <text>S-adenosyl 3-(methylsulfanyl)propylamine + putrescine = S-methyl-5'-thioadenosine + spermidine + H(+)</text>
        <dbReference type="Rhea" id="RHEA:12721"/>
        <dbReference type="ChEBI" id="CHEBI:15378"/>
        <dbReference type="ChEBI" id="CHEBI:17509"/>
        <dbReference type="ChEBI" id="CHEBI:57443"/>
        <dbReference type="ChEBI" id="CHEBI:57834"/>
        <dbReference type="ChEBI" id="CHEBI:326268"/>
        <dbReference type="EC" id="2.5.1.16"/>
    </reaction>
</comment>
<dbReference type="NCBIfam" id="NF037959">
    <property type="entry name" value="MFS_SpdSyn"/>
    <property type="match status" value="1"/>
</dbReference>
<dbReference type="InterPro" id="IPR035246">
    <property type="entry name" value="Spermidine_synt_N"/>
</dbReference>
<evidence type="ECO:0000256" key="7">
    <source>
        <dbReference type="RuleBase" id="RU003836"/>
    </source>
</evidence>
<dbReference type="Pfam" id="PF17284">
    <property type="entry name" value="Spermine_synt_N"/>
    <property type="match status" value="1"/>
</dbReference>
<dbReference type="PANTHER" id="PTHR11558">
    <property type="entry name" value="SPERMIDINE/SPERMINE SYNTHASE"/>
    <property type="match status" value="1"/>
</dbReference>
<dbReference type="InterPro" id="IPR030373">
    <property type="entry name" value="PABS_CS"/>
</dbReference>
<accession>A0A1J5GAL0</accession>
<evidence type="ECO:0000256" key="3">
    <source>
        <dbReference type="ARBA" id="ARBA00023066"/>
    </source>
</evidence>
<dbReference type="STRING" id="1805029.AUK42_05455"/>
<gene>
    <name evidence="5" type="primary">speE</name>
    <name evidence="10" type="ORF">AUK42_05455</name>
</gene>
<dbReference type="PROSITE" id="PS51006">
    <property type="entry name" value="PABS_2"/>
    <property type="match status" value="1"/>
</dbReference>
<comment type="caution">
    <text evidence="5">Lacks conserved residue(s) required for the propagation of feature annotation.</text>
</comment>
<comment type="pathway">
    <text evidence="5">Amine and polyamine biosynthesis; spermidine biosynthesis; spermidine from putrescine: step 1/1.</text>
</comment>
<dbReference type="PANTHER" id="PTHR11558:SF11">
    <property type="entry name" value="SPERMIDINE SYNTHASE"/>
    <property type="match status" value="1"/>
</dbReference>
<evidence type="ECO:0000256" key="8">
    <source>
        <dbReference type="RuleBase" id="RU003837"/>
    </source>
</evidence>
<dbReference type="InterPro" id="IPR030374">
    <property type="entry name" value="PABS"/>
</dbReference>
<dbReference type="GO" id="GO:0008295">
    <property type="term" value="P:spermidine biosynthetic process"/>
    <property type="evidence" value="ECO:0007669"/>
    <property type="project" value="UniProtKB-UniRule"/>
</dbReference>
<dbReference type="Gene3D" id="3.40.50.150">
    <property type="entry name" value="Vaccinia Virus protein VP39"/>
    <property type="match status" value="1"/>
</dbReference>
<dbReference type="CDD" id="cd02440">
    <property type="entry name" value="AdoMet_MTases"/>
    <property type="match status" value="1"/>
</dbReference>
<evidence type="ECO:0000256" key="6">
    <source>
        <dbReference type="PROSITE-ProRule" id="PRU00354"/>
    </source>
</evidence>
<evidence type="ECO:0000313" key="10">
    <source>
        <dbReference type="EMBL" id="OIP69275.1"/>
    </source>
</evidence>
<dbReference type="InterPro" id="IPR001045">
    <property type="entry name" value="Spermi_synthase"/>
</dbReference>
<dbReference type="InterPro" id="IPR037163">
    <property type="entry name" value="Spermidine_synt_N_sf"/>
</dbReference>
<keyword evidence="4 5" id="KW-0620">Polyamine biosynthesis</keyword>
<comment type="subunit">
    <text evidence="5">Homodimer or homotetramer.</text>
</comment>
<dbReference type="Pfam" id="PF01564">
    <property type="entry name" value="Spermine_synth"/>
    <property type="match status" value="1"/>
</dbReference>
<dbReference type="PROSITE" id="PS01330">
    <property type="entry name" value="PABS_1"/>
    <property type="match status" value="1"/>
</dbReference>
<evidence type="ECO:0000256" key="1">
    <source>
        <dbReference type="ARBA" id="ARBA00007867"/>
    </source>
</evidence>
<sequence length="284" mass="32991">MNHKDLWIEEKYEIEKGRTLKIKIKKYLEKVKSEFQEIEVVDSEAFGKVLLIDGVIMLTEADEFCYHEMIAHVPLCVHSKAQKVLVIGGGDGGTVREILKHDSVREVEVCEIDRKVIEICKKYFPKLAGSFNNSKVKIHCEDGNKFIKAQKNEYDLIIVDSSDPVGSAEVLFKREFYEAMYRALKDDGIVVTQAESFFYHQKIIKSLFSFIKKIYPISEYYYTLVPTYPSGMIGFAFCSKKYHPLNDFDEQRALKLQNLKYYNKDIHRAAFDLPNFAQNYKNSN</sequence>
<dbReference type="EMBL" id="MNYY01000105">
    <property type="protein sequence ID" value="OIP69275.1"/>
    <property type="molecule type" value="Genomic_DNA"/>
</dbReference>
<evidence type="ECO:0000313" key="11">
    <source>
        <dbReference type="Proteomes" id="UP000182763"/>
    </source>
</evidence>
<feature type="binding site" evidence="5">
    <location>
        <position position="36"/>
    </location>
    <ligand>
        <name>S-methyl-5'-thioadenosine</name>
        <dbReference type="ChEBI" id="CHEBI:17509"/>
    </ligand>
</feature>
<dbReference type="FunFam" id="3.40.50.150:FF:000013">
    <property type="entry name" value="Spermidine synthase"/>
    <property type="match status" value="1"/>
</dbReference>
<dbReference type="Gene3D" id="2.30.140.10">
    <property type="entry name" value="Spermidine synthase, tetramerisation domain"/>
    <property type="match status" value="1"/>
</dbReference>
<dbReference type="EC" id="2.5.1.16" evidence="5"/>